<dbReference type="InterPro" id="IPR007712">
    <property type="entry name" value="RelE/ParE_toxin"/>
</dbReference>
<evidence type="ECO:0000256" key="1">
    <source>
        <dbReference type="ARBA" id="ARBA00022649"/>
    </source>
</evidence>
<accession>A0A1F4XKD4</accession>
<dbReference type="SUPFAM" id="SSF143011">
    <property type="entry name" value="RelE-like"/>
    <property type="match status" value="1"/>
</dbReference>
<dbReference type="Gene3D" id="3.30.2310.20">
    <property type="entry name" value="RelE-like"/>
    <property type="match status" value="1"/>
</dbReference>
<evidence type="ECO:0000313" key="3">
    <source>
        <dbReference type="Proteomes" id="UP000177614"/>
    </source>
</evidence>
<dbReference type="EMBL" id="MEWR01000011">
    <property type="protein sequence ID" value="OGC82080.1"/>
    <property type="molecule type" value="Genomic_DNA"/>
</dbReference>
<keyword evidence="1" id="KW-1277">Toxin-antitoxin system</keyword>
<reference evidence="2 3" key="1">
    <citation type="journal article" date="2016" name="Nat. Commun.">
        <title>Thousands of microbial genomes shed light on interconnected biogeochemical processes in an aquifer system.</title>
        <authorList>
            <person name="Anantharaman K."/>
            <person name="Brown C.T."/>
            <person name="Hug L.A."/>
            <person name="Sharon I."/>
            <person name="Castelle C.J."/>
            <person name="Probst A.J."/>
            <person name="Thomas B.C."/>
            <person name="Singh A."/>
            <person name="Wilkins M.J."/>
            <person name="Karaoz U."/>
            <person name="Brodie E.L."/>
            <person name="Williams K.H."/>
            <person name="Hubbard S.S."/>
            <person name="Banfield J.F."/>
        </authorList>
    </citation>
    <scope>NUCLEOTIDE SEQUENCE [LARGE SCALE GENOMIC DNA]</scope>
</reference>
<dbReference type="Proteomes" id="UP000177614">
    <property type="component" value="Unassembled WGS sequence"/>
</dbReference>
<sequence length="86" mass="10307">MQIRYHKNFEKHFRLLPEKLKQKTKFIIARFIQEPTHSSLRNHPLTGRLKGKRAISVTGNLRIIFEEYNNYVIVLMLDIGTHNQIY</sequence>
<dbReference type="InterPro" id="IPR035093">
    <property type="entry name" value="RelE/ParE_toxin_dom_sf"/>
</dbReference>
<dbReference type="AlphaFoldDB" id="A0A1F4XKD4"/>
<dbReference type="InterPro" id="IPR004386">
    <property type="entry name" value="Toxin_YafQ-like"/>
</dbReference>
<dbReference type="NCBIfam" id="TIGR02385">
    <property type="entry name" value="RelE_StbE"/>
    <property type="match status" value="1"/>
</dbReference>
<gene>
    <name evidence="2" type="ORF">A2V81_02930</name>
</gene>
<protein>
    <recommendedName>
        <fullName evidence="4">Plasmid stabilization protein</fullName>
    </recommendedName>
</protein>
<dbReference type="Pfam" id="PF15738">
    <property type="entry name" value="YafQ_toxin"/>
    <property type="match status" value="1"/>
</dbReference>
<name>A0A1F4XKD4_9BACT</name>
<evidence type="ECO:0000313" key="2">
    <source>
        <dbReference type="EMBL" id="OGC82080.1"/>
    </source>
</evidence>
<evidence type="ECO:0008006" key="4">
    <source>
        <dbReference type="Google" id="ProtNLM"/>
    </source>
</evidence>
<comment type="caution">
    <text evidence="2">The sequence shown here is derived from an EMBL/GenBank/DDBJ whole genome shotgun (WGS) entry which is preliminary data.</text>
</comment>
<dbReference type="STRING" id="1817814.A2V81_02930"/>
<proteinExistence type="predicted"/>
<organism evidence="2 3">
    <name type="scientific">Candidatus Abawacabacteria bacterium RBG_16_42_10</name>
    <dbReference type="NCBI Taxonomy" id="1817814"/>
    <lineage>
        <taxon>Bacteria</taxon>
        <taxon>Candidatus Abawacaibacteriota</taxon>
    </lineage>
</organism>